<keyword evidence="3" id="KW-0805">Transcription regulation</keyword>
<feature type="compositionally biased region" description="Low complexity" evidence="5">
    <location>
        <begin position="248"/>
        <end position="260"/>
    </location>
</feature>
<feature type="region of interest" description="Disordered" evidence="5">
    <location>
        <begin position="229"/>
        <end position="270"/>
    </location>
</feature>
<keyword evidence="2" id="KW-0418">Kinase</keyword>
<accession>A0A5P2CPM1</accession>
<feature type="domain" description="ANTAR" evidence="6">
    <location>
        <begin position="171"/>
        <end position="232"/>
    </location>
</feature>
<sequence>MTPQQQLADVFVALAGSATEGSPDVSETLAILAERSPRLLGVRAASVVYTPGGREEARASGSDPGMTRLEREALARREGPAHGPHRADAHLAAPLFLDTAPVWHRWPHYVPRVLALGHTHVVALPLQVPDRTLGALVLFSDQADVPSADARALGRSLADFTAVTLHRAQEAEQGRTLTGQLERALTSRVIIEQAKGVLATRRSLTMDDAFDALRSHARSRRRLLNDVAREVVDGQADPSLTDPDDPTDPTGPSAPTDPSAETSQEHDSGT</sequence>
<dbReference type="Gene3D" id="3.30.450.40">
    <property type="match status" value="1"/>
</dbReference>
<evidence type="ECO:0000256" key="3">
    <source>
        <dbReference type="ARBA" id="ARBA00023015"/>
    </source>
</evidence>
<evidence type="ECO:0000313" key="8">
    <source>
        <dbReference type="Proteomes" id="UP000324015"/>
    </source>
</evidence>
<evidence type="ECO:0000256" key="2">
    <source>
        <dbReference type="ARBA" id="ARBA00022777"/>
    </source>
</evidence>
<dbReference type="SMART" id="SM00065">
    <property type="entry name" value="GAF"/>
    <property type="match status" value="1"/>
</dbReference>
<dbReference type="SMART" id="SM01012">
    <property type="entry name" value="ANTAR"/>
    <property type="match status" value="1"/>
</dbReference>
<evidence type="ECO:0000313" key="7">
    <source>
        <dbReference type="EMBL" id="QES42779.1"/>
    </source>
</evidence>
<evidence type="ECO:0000256" key="1">
    <source>
        <dbReference type="ARBA" id="ARBA00022679"/>
    </source>
</evidence>
<keyword evidence="1" id="KW-0808">Transferase</keyword>
<gene>
    <name evidence="7" type="ORF">DEJ49_18895</name>
</gene>
<dbReference type="Proteomes" id="UP000324015">
    <property type="component" value="Chromosome"/>
</dbReference>
<dbReference type="SUPFAM" id="SSF52172">
    <property type="entry name" value="CheY-like"/>
    <property type="match status" value="1"/>
</dbReference>
<dbReference type="InterPro" id="IPR012074">
    <property type="entry name" value="GAF_ANTAR"/>
</dbReference>
<dbReference type="AlphaFoldDB" id="A0A5P2CPM1"/>
<dbReference type="InterPro" id="IPR029016">
    <property type="entry name" value="GAF-like_dom_sf"/>
</dbReference>
<dbReference type="Pfam" id="PF01590">
    <property type="entry name" value="GAF"/>
    <property type="match status" value="1"/>
</dbReference>
<protein>
    <submittedName>
        <fullName evidence="7">RNA-binding protein</fullName>
    </submittedName>
</protein>
<proteinExistence type="predicted"/>
<organism evidence="7 8">
    <name type="scientific">Streptomyces venezuelae</name>
    <dbReference type="NCBI Taxonomy" id="54571"/>
    <lineage>
        <taxon>Bacteria</taxon>
        <taxon>Bacillati</taxon>
        <taxon>Actinomycetota</taxon>
        <taxon>Actinomycetes</taxon>
        <taxon>Kitasatosporales</taxon>
        <taxon>Streptomycetaceae</taxon>
        <taxon>Streptomyces</taxon>
    </lineage>
</organism>
<reference evidence="7 8" key="1">
    <citation type="submission" date="2018-05" db="EMBL/GenBank/DDBJ databases">
        <title>Streptomyces venezuelae.</title>
        <authorList>
            <person name="Kim W."/>
            <person name="Lee N."/>
            <person name="Cho B.-K."/>
        </authorList>
    </citation>
    <scope>NUCLEOTIDE SEQUENCE [LARGE SCALE GENOMIC DNA]</scope>
    <source>
        <strain evidence="7 8">ATCC 14585</strain>
    </source>
</reference>
<dbReference type="PIRSF" id="PIRSF036625">
    <property type="entry name" value="GAF_ANTAR"/>
    <property type="match status" value="1"/>
</dbReference>
<dbReference type="Gene3D" id="1.10.10.10">
    <property type="entry name" value="Winged helix-like DNA-binding domain superfamily/Winged helix DNA-binding domain"/>
    <property type="match status" value="1"/>
</dbReference>
<keyword evidence="4" id="KW-0804">Transcription</keyword>
<evidence type="ECO:0000256" key="5">
    <source>
        <dbReference type="SAM" id="MobiDB-lite"/>
    </source>
</evidence>
<dbReference type="EMBL" id="CP029191">
    <property type="protein sequence ID" value="QES42779.1"/>
    <property type="molecule type" value="Genomic_DNA"/>
</dbReference>
<evidence type="ECO:0000256" key="4">
    <source>
        <dbReference type="ARBA" id="ARBA00023163"/>
    </source>
</evidence>
<dbReference type="Pfam" id="PF03861">
    <property type="entry name" value="ANTAR"/>
    <property type="match status" value="1"/>
</dbReference>
<dbReference type="RefSeq" id="WP_150185202.1">
    <property type="nucleotide sequence ID" value="NZ_CP029191.1"/>
</dbReference>
<dbReference type="InterPro" id="IPR003018">
    <property type="entry name" value="GAF"/>
</dbReference>
<dbReference type="InterPro" id="IPR011006">
    <property type="entry name" value="CheY-like_superfamily"/>
</dbReference>
<dbReference type="InterPro" id="IPR036388">
    <property type="entry name" value="WH-like_DNA-bd_sf"/>
</dbReference>
<dbReference type="InterPro" id="IPR005561">
    <property type="entry name" value="ANTAR"/>
</dbReference>
<name>A0A5P2CPM1_STRVZ</name>
<dbReference type="GO" id="GO:0016301">
    <property type="term" value="F:kinase activity"/>
    <property type="evidence" value="ECO:0007669"/>
    <property type="project" value="UniProtKB-KW"/>
</dbReference>
<evidence type="ECO:0000259" key="6">
    <source>
        <dbReference type="PROSITE" id="PS50921"/>
    </source>
</evidence>
<dbReference type="GO" id="GO:0003723">
    <property type="term" value="F:RNA binding"/>
    <property type="evidence" value="ECO:0007669"/>
    <property type="project" value="InterPro"/>
</dbReference>
<dbReference type="SUPFAM" id="SSF55781">
    <property type="entry name" value="GAF domain-like"/>
    <property type="match status" value="1"/>
</dbReference>
<dbReference type="PROSITE" id="PS50921">
    <property type="entry name" value="ANTAR"/>
    <property type="match status" value="1"/>
</dbReference>